<evidence type="ECO:0000256" key="7">
    <source>
        <dbReference type="SAM" id="Phobius"/>
    </source>
</evidence>
<comment type="caution">
    <text evidence="9">The sequence shown here is derived from an EMBL/GenBank/DDBJ whole genome shotgun (WGS) entry which is preliminary data.</text>
</comment>
<feature type="transmembrane region" description="Helical" evidence="7">
    <location>
        <begin position="373"/>
        <end position="393"/>
    </location>
</feature>
<feature type="transmembrane region" description="Helical" evidence="7">
    <location>
        <begin position="323"/>
        <end position="344"/>
    </location>
</feature>
<dbReference type="InterPro" id="IPR036259">
    <property type="entry name" value="MFS_trans_sf"/>
</dbReference>
<dbReference type="AlphaFoldDB" id="A0ABD1KPI8"/>
<feature type="transmembrane region" description="Helical" evidence="7">
    <location>
        <begin position="44"/>
        <end position="66"/>
    </location>
</feature>
<keyword evidence="3 7" id="KW-0812">Transmembrane</keyword>
<comment type="subcellular location">
    <subcellularLocation>
        <location evidence="1">Membrane</location>
        <topology evidence="1">Multi-pass membrane protein</topology>
    </subcellularLocation>
</comment>
<feature type="compositionally biased region" description="Polar residues" evidence="6">
    <location>
        <begin position="169"/>
        <end position="183"/>
    </location>
</feature>
<dbReference type="SUPFAM" id="SSF103473">
    <property type="entry name" value="MFS general substrate transporter"/>
    <property type="match status" value="2"/>
</dbReference>
<keyword evidence="5 7" id="KW-0472">Membrane</keyword>
<feature type="transmembrane region" description="Helical" evidence="7">
    <location>
        <begin position="242"/>
        <end position="264"/>
    </location>
</feature>
<feature type="transmembrane region" description="Helical" evidence="7">
    <location>
        <begin position="78"/>
        <end position="98"/>
    </location>
</feature>
<evidence type="ECO:0000256" key="2">
    <source>
        <dbReference type="ARBA" id="ARBA00005241"/>
    </source>
</evidence>
<dbReference type="PANTHER" id="PTHR16172:SF41">
    <property type="entry name" value="MAJOR FACILITATOR SUPERFAMILY DOMAIN-CONTAINING PROTEIN 6-LIKE"/>
    <property type="match status" value="1"/>
</dbReference>
<evidence type="ECO:0000256" key="6">
    <source>
        <dbReference type="SAM" id="MobiDB-lite"/>
    </source>
</evidence>
<accession>A0ABD1KPI8</accession>
<feature type="region of interest" description="Disordered" evidence="6">
    <location>
        <begin position="169"/>
        <end position="219"/>
    </location>
</feature>
<evidence type="ECO:0000256" key="4">
    <source>
        <dbReference type="ARBA" id="ARBA00022989"/>
    </source>
</evidence>
<evidence type="ECO:0000313" key="9">
    <source>
        <dbReference type="EMBL" id="KAL2101057.1"/>
    </source>
</evidence>
<name>A0ABD1KPI8_9TELE</name>
<comment type="similarity">
    <text evidence="2">Belongs to the major facilitator superfamily. MFSD6 family.</text>
</comment>
<dbReference type="Proteomes" id="UP001591681">
    <property type="component" value="Unassembled WGS sequence"/>
</dbReference>
<keyword evidence="4 7" id="KW-1133">Transmembrane helix</keyword>
<dbReference type="CDD" id="cd17479">
    <property type="entry name" value="MFS_MFSD6L"/>
    <property type="match status" value="1"/>
</dbReference>
<feature type="transmembrane region" description="Helical" evidence="7">
    <location>
        <begin position="12"/>
        <end position="38"/>
    </location>
</feature>
<feature type="transmembrane region" description="Helical" evidence="7">
    <location>
        <begin position="405"/>
        <end position="424"/>
    </location>
</feature>
<evidence type="ECO:0000313" key="10">
    <source>
        <dbReference type="Proteomes" id="UP001591681"/>
    </source>
</evidence>
<dbReference type="EMBL" id="JBHFQA010000003">
    <property type="protein sequence ID" value="KAL2101057.1"/>
    <property type="molecule type" value="Genomic_DNA"/>
</dbReference>
<keyword evidence="10" id="KW-1185">Reference proteome</keyword>
<reference evidence="9 10" key="1">
    <citation type="submission" date="2024-09" db="EMBL/GenBank/DDBJ databases">
        <title>A chromosome-level genome assembly of Gray's grenadier anchovy, Coilia grayii.</title>
        <authorList>
            <person name="Fu Z."/>
        </authorList>
    </citation>
    <scope>NUCLEOTIDE SEQUENCE [LARGE SCALE GENOMIC DNA]</scope>
    <source>
        <strain evidence="9">G4</strain>
        <tissue evidence="9">Muscle</tissue>
    </source>
</reference>
<dbReference type="GO" id="GO:0016020">
    <property type="term" value="C:membrane"/>
    <property type="evidence" value="ECO:0007669"/>
    <property type="project" value="UniProtKB-SubCell"/>
</dbReference>
<organism evidence="9 10">
    <name type="scientific">Coilia grayii</name>
    <name type="common">Gray's grenadier anchovy</name>
    <dbReference type="NCBI Taxonomy" id="363190"/>
    <lineage>
        <taxon>Eukaryota</taxon>
        <taxon>Metazoa</taxon>
        <taxon>Chordata</taxon>
        <taxon>Craniata</taxon>
        <taxon>Vertebrata</taxon>
        <taxon>Euteleostomi</taxon>
        <taxon>Actinopterygii</taxon>
        <taxon>Neopterygii</taxon>
        <taxon>Teleostei</taxon>
        <taxon>Clupei</taxon>
        <taxon>Clupeiformes</taxon>
        <taxon>Clupeoidei</taxon>
        <taxon>Engraulidae</taxon>
        <taxon>Coilinae</taxon>
        <taxon>Coilia</taxon>
    </lineage>
</organism>
<evidence type="ECO:0000256" key="5">
    <source>
        <dbReference type="ARBA" id="ARBA00023136"/>
    </source>
</evidence>
<dbReference type="InterPro" id="IPR024989">
    <property type="entry name" value="MFS_assoc_dom"/>
</dbReference>
<sequence length="604" mass="65445">MKRNNKQWDIKAATVLAGAFHFLYYCGKACLMPFLTLYLRHLGLSAYMVGIVMGTRHLISLIWHPLSSLLARHHDKQRMVIIGSLGCSAALGLAFLLLPSAWEGAGVGACNASSSLAARPTADYASSLSVGQITAYPGKVTAGVPSKTWQTMSAQYLPGAGHSITAVAQNSGENEETSPSVSGSLEKGEEHNQAIVNHNDKSQGNVTPHRRAARSERQDEVEEGARFEFLGSLKGMDAKHQLFFLVLIIMGLWELVAAPLDWIADDGLYEYLDFVDATDHYGRVWMWRLLGGACGVFGAGLLVSSLDCFLFGGTSVPRSAVHFFAYALLMLVAIPEATFFPLHLNRKQAMQRRGGTSSGVKALQLVRDDSRTLLCAITACLMGAAGAVVEDFLPWQMQDHGGGELHVGVALGLALLGQVAFPPLQRSGRVTRLLGPHGRLLLLGTVSRALQCLYYSFLWGPWAALPAQALDCLSVSAVWWSLEAQCKDVASPGTERAMQRVYQALALDLGAGLGSFAGGLVAQRFGVAVLFQGLAAGLALWCLVLGPLQWKIPKQRRINYSRLLAANASEDSNSESDPERDWLEKAIEQGDGNNNNNRRNNFHR</sequence>
<gene>
    <name evidence="9" type="ORF">ACEWY4_002818</name>
</gene>
<dbReference type="InterPro" id="IPR051717">
    <property type="entry name" value="MFS_MFSD6"/>
</dbReference>
<feature type="transmembrane region" description="Helical" evidence="7">
    <location>
        <begin position="502"/>
        <end position="522"/>
    </location>
</feature>
<dbReference type="PANTHER" id="PTHR16172">
    <property type="entry name" value="MAJOR FACILITATOR SUPERFAMILY DOMAIN-CONTAINING PROTEIN 6-LIKE"/>
    <property type="match status" value="1"/>
</dbReference>
<protein>
    <recommendedName>
        <fullName evidence="8">Major facilitator superfamily associated domain-containing protein</fullName>
    </recommendedName>
</protein>
<evidence type="ECO:0000256" key="1">
    <source>
        <dbReference type="ARBA" id="ARBA00004141"/>
    </source>
</evidence>
<evidence type="ECO:0000256" key="3">
    <source>
        <dbReference type="ARBA" id="ARBA00022692"/>
    </source>
</evidence>
<dbReference type="Pfam" id="PF12832">
    <property type="entry name" value="MFS_1_like"/>
    <property type="match status" value="1"/>
</dbReference>
<evidence type="ECO:0000259" key="8">
    <source>
        <dbReference type="Pfam" id="PF12832"/>
    </source>
</evidence>
<proteinExistence type="inferred from homology"/>
<dbReference type="Gene3D" id="1.20.1250.20">
    <property type="entry name" value="MFS general substrate transporter like domains"/>
    <property type="match status" value="2"/>
</dbReference>
<feature type="transmembrane region" description="Helical" evidence="7">
    <location>
        <begin position="285"/>
        <end position="303"/>
    </location>
</feature>
<feature type="domain" description="Major facilitator superfamily associated" evidence="8">
    <location>
        <begin position="19"/>
        <end position="532"/>
    </location>
</feature>
<feature type="transmembrane region" description="Helical" evidence="7">
    <location>
        <begin position="528"/>
        <end position="548"/>
    </location>
</feature>